<dbReference type="EMBL" id="NBNE01001487">
    <property type="protein sequence ID" value="OWZ13825.1"/>
    <property type="molecule type" value="Genomic_DNA"/>
</dbReference>
<keyword evidence="3" id="KW-1185">Reference proteome</keyword>
<dbReference type="OrthoDB" id="125411at2759"/>
<sequence length="415" mass="44536">MVARICELDVAVAEQAHAIQRLKDRCRSSEADCGASAMRYMDQERERMKAGLAVYNVELTKLRQYLDEHDQGKVCSPSPRMKALLAENASHLCANSVLRQNWAEYGLNTDALILSTAVLSASGLDWELLGLGPDYTDSAGEGSLPPATEISEVPSRASPSSGAPNEGSTEHSFSRLLSDSSVESSAKVSVGGSDSGGGPTPQTQTPSAKHSGTAGEIYIVETACVSTARSPFHRPEKEGGVCCHLSEGPVELQETSTSYLRFDWWYGACSKSRLPPHPTIDEGEVDNDMRGDPEAEAPVGDASLRPQSISGVQAKTSPGPNQLVAVSTFPSKSVVEVLDLTSDDVTVSLQKKYSSLFSSPVVSYFPRKDDRLRRSTSVASELRMRESLEIELADDDFMFGLTSEGSVAGAYSARD</sequence>
<organism evidence="2 3">
    <name type="scientific">Phytophthora megakarya</name>
    <dbReference type="NCBI Taxonomy" id="4795"/>
    <lineage>
        <taxon>Eukaryota</taxon>
        <taxon>Sar</taxon>
        <taxon>Stramenopiles</taxon>
        <taxon>Oomycota</taxon>
        <taxon>Peronosporomycetes</taxon>
        <taxon>Peronosporales</taxon>
        <taxon>Peronosporaceae</taxon>
        <taxon>Phytophthora</taxon>
    </lineage>
</organism>
<dbReference type="Proteomes" id="UP000198211">
    <property type="component" value="Unassembled WGS sequence"/>
</dbReference>
<evidence type="ECO:0000313" key="2">
    <source>
        <dbReference type="EMBL" id="OWZ13825.1"/>
    </source>
</evidence>
<protein>
    <submittedName>
        <fullName evidence="2">Uncharacterized protein</fullName>
    </submittedName>
</protein>
<evidence type="ECO:0000256" key="1">
    <source>
        <dbReference type="SAM" id="MobiDB-lite"/>
    </source>
</evidence>
<feature type="compositionally biased region" description="Polar residues" evidence="1">
    <location>
        <begin position="200"/>
        <end position="210"/>
    </location>
</feature>
<accession>A0A225W8C9</accession>
<feature type="region of interest" description="Disordered" evidence="1">
    <location>
        <begin position="137"/>
        <end position="212"/>
    </location>
</feature>
<comment type="caution">
    <text evidence="2">The sequence shown here is derived from an EMBL/GenBank/DDBJ whole genome shotgun (WGS) entry which is preliminary data.</text>
</comment>
<name>A0A225W8C9_9STRA</name>
<feature type="compositionally biased region" description="Polar residues" evidence="1">
    <location>
        <begin position="157"/>
        <end position="167"/>
    </location>
</feature>
<proteinExistence type="predicted"/>
<gene>
    <name evidence="2" type="ORF">PHMEG_00012786</name>
</gene>
<reference evidence="3" key="1">
    <citation type="submission" date="2017-03" db="EMBL/GenBank/DDBJ databases">
        <title>Phytopthora megakarya and P. palmivora, two closely related causual agents of cacao black pod achieved similar genome size and gene model numbers by different mechanisms.</title>
        <authorList>
            <person name="Ali S."/>
            <person name="Shao J."/>
            <person name="Larry D.J."/>
            <person name="Kronmiller B."/>
            <person name="Shen D."/>
            <person name="Strem M.D."/>
            <person name="Melnick R.L."/>
            <person name="Guiltinan M.J."/>
            <person name="Tyler B.M."/>
            <person name="Meinhardt L.W."/>
            <person name="Bailey B.A."/>
        </authorList>
    </citation>
    <scope>NUCLEOTIDE SEQUENCE [LARGE SCALE GENOMIC DNA]</scope>
    <source>
        <strain evidence="3">zdho120</strain>
    </source>
</reference>
<feature type="compositionally biased region" description="Low complexity" evidence="1">
    <location>
        <begin position="174"/>
        <end position="192"/>
    </location>
</feature>
<evidence type="ECO:0000313" key="3">
    <source>
        <dbReference type="Proteomes" id="UP000198211"/>
    </source>
</evidence>
<dbReference type="AlphaFoldDB" id="A0A225W8C9"/>